<feature type="compositionally biased region" description="Basic and acidic residues" evidence="2">
    <location>
        <begin position="589"/>
        <end position="609"/>
    </location>
</feature>
<dbReference type="EMBL" id="CP082275">
    <property type="protein sequence ID" value="USH03730.1"/>
    <property type="molecule type" value="Genomic_DNA"/>
</dbReference>
<feature type="compositionally biased region" description="Low complexity" evidence="2">
    <location>
        <begin position="784"/>
        <end position="796"/>
    </location>
</feature>
<evidence type="ECO:0000259" key="4">
    <source>
        <dbReference type="Pfam" id="PF18799"/>
    </source>
</evidence>
<evidence type="ECO:0000313" key="6">
    <source>
        <dbReference type="EMBL" id="USH03730.1"/>
    </source>
</evidence>
<proteinExistence type="predicted"/>
<organism evidence="6 7">
    <name type="scientific">Grimontia kaedaensis</name>
    <dbReference type="NCBI Taxonomy" id="2872157"/>
    <lineage>
        <taxon>Bacteria</taxon>
        <taxon>Pseudomonadati</taxon>
        <taxon>Pseudomonadota</taxon>
        <taxon>Gammaproteobacteria</taxon>
        <taxon>Vibrionales</taxon>
        <taxon>Vibrionaceae</taxon>
        <taxon>Grimontia</taxon>
    </lineage>
</organism>
<feature type="compositionally biased region" description="Polar residues" evidence="2">
    <location>
        <begin position="570"/>
        <end position="586"/>
    </location>
</feature>
<name>A0ABY4WXM0_9GAMM</name>
<feature type="region of interest" description="Disordered" evidence="2">
    <location>
        <begin position="775"/>
        <end position="804"/>
    </location>
</feature>
<evidence type="ECO:0000256" key="1">
    <source>
        <dbReference type="SAM" id="Coils"/>
    </source>
</evidence>
<dbReference type="RefSeq" id="WP_251878991.1">
    <property type="nucleotide sequence ID" value="NZ_CP082275.1"/>
</dbReference>
<feature type="coiled-coil region" evidence="1">
    <location>
        <begin position="1037"/>
        <end position="1064"/>
    </location>
</feature>
<accession>A0ABY4WXM0</accession>
<keyword evidence="7" id="KW-1185">Reference proteome</keyword>
<gene>
    <name evidence="6" type="ORF">K6Q96_06980</name>
</gene>
<reference evidence="6" key="1">
    <citation type="submission" date="2021-08" db="EMBL/GenBank/DDBJ databases">
        <authorList>
            <person name="Sakaguchi M."/>
            <person name="Kikuchi T."/>
            <person name="Urbanczyk H."/>
        </authorList>
    </citation>
    <scope>NUCLEOTIDE SEQUENCE</scope>
    <source>
        <strain evidence="6">020920N</strain>
    </source>
</reference>
<feature type="region of interest" description="Disordered" evidence="2">
    <location>
        <begin position="366"/>
        <end position="424"/>
    </location>
</feature>
<feature type="compositionally biased region" description="Low complexity" evidence="2">
    <location>
        <begin position="401"/>
        <end position="413"/>
    </location>
</feature>
<sequence>MQDDDAHFTLSDDFDLSRYREEENVEVGASDLGKAVAAGTLGALEGGTETIEQTQGFLGETARELGVPESVVEAANYTPQGLAANYISFLGDAYKGAKDWVTESLSDDGKKALSTMPVTETPEGDWKWSTDPAVWSMQLARGIGYMAPTVASAISTGGMSSANALSSLTSLAVRSGAKPSLAPKIAQMTLGMLKKLPTTAVAVGTDVGAQGLQAKEGILNTNFEQLANSDAFRTAFLSIDDDPAFLHLSDEEKLELARERIADTASRATMTDPITLGASVAATLVGDVPLANTLVSGTGKGFVKSTAAGVAREGPTEALQGAAEQYVANTVSNEYGGTERDPMEGVALSAVNEGMLGGATGGMMGAVSMGRGAEPDVPEVTESPLEAPTSSPETPPPTPQEPSLQSRLQNSRQSLREKHVLSDPHDHHLRTLKLAYALDPDKTDALLDRIEQGDEQAEMGIYTLAEEASSAGIDETGVQQRFDEAVAKRRAVKDKAQSKAERYIHALEQGRERVMQTQHSPPTYKPYHPPEDPRLQQWAEEEAMKSTRQFDPALARAELLKRESQAERAVNSNDQTLQPTTETKTYQRAKAEQQKKRVRENVEASRQSRGEFSSRPYSMKLREEGKTPLRDIAKRIKSARKRLKHNLATANPQLAEALLATLREAPKRLMAFEIEAHKRKAYEDGLPENQARRAQAEALFEDTEAADAPEFQRNAMMQVIDELRARGKAIIQTLPVNEHASASDTLDEVSKEVQSEFRKMMAEAKTQRTKRFKDFTPSLTQRDNVNTASNSSTETNSRLEDVGEKIGGARKDVWQAYSSSMQGKDNDEIKSLPMSKVWPQPNYQNMVKAGVSLEALSLFRAIREMVPAKPRTSYKVTRWATNISILREIALAVIDGTLPTQEAVAELKASPNRDALGIAGKAALYDAIGHEHSLSDFEVSSGDYSLFEGKHYSPAKTIWTVARKAKGGIYGHWPRTLASGDTQAEAIERFKGRFAELRKAPSPKKSTSFDIYTKAGNSGFFIGKKVGRTYVDLAGPIDKLAEARKRLTEDHDALAEKLEKAKVIPPLRRDTNQPRLGEDIRQGGDVTPEDFANTFGFRGVEFGNWVEQSKRQRMVNDAFDGLMDLAAVLGIPPKAISLNGELGLAFGARGQGGRDPAVAHYEPGRVVINLTKKSGAGSLGHEWWHALDNYFGKLDLGLNRGTNAAIYLTKDASHPNAGREVRAEMREAFVGLMKTIDQTELRQRSLHLDRKKANDYWSTNIEMSARSFESYLIAKLADQNAKNDFLANIVTEEGWARHATDAQTAAAYPYPTEQEGMAIRRAFDRLFNSMESKDTGDGRVMLYSRESITPGYRQVKGLPKRNVELGVKQWLRDYKGGAGVNIRVIQTQKEAETLLGQSFPDETVHAFYHDKSAQVMVVSDNIASMTMLRQKLRHEVLIHHGLKAVVGDSEYQKIAERVFTGRNSKHLKPLWDTVKKNYGSLDPLSQVEEVLAHAAELERSTFQQWWDRVIEAIAHALRRVGLMRPGDMTKAEMNNIVQTLIDRVKSVNHWHPNEGESGGTTKLSKSQLSKARFSKEQHREVDLRFSKASKEDFDDIISRIASQKTPAERFSSLFKAMGSAAKGLAGGKVGLGAVTLRQLADLSKETLPMVKTYVDTVHRMLTRRNQMAFEAAEIAQDIRKWSAKNSAVADQMFSIAHDATVAGVDPDVAFVPAEAAIKRRIEYLENVNKGSGKSKAQTDEIRQLRNDLKDEPRRQRRHAQLQLQFERLPEEAKAHYRSMRDNYAARHQDYRRLLEQQILNAEIDGHIKKKQIAELRTVFDLQEVNAPYFPLTRFGDYWLASVDQHGEKRYMMFDTEGEQQATAKGLRDKGYGVNTGYKMDNVNAMNGASLSYVTELIKKVEDTSLNDSKKDEIKDTIYQLYLQALPSRSMRKQFMHRKKVKGWSNDALRSLASNMMKGAYQLARMEFSDELTNLAKEASETSQKNNSNQAGRYAEELLKRHEWVMNPTHSKAAQTITSVGFVWMLGVSPAAALINTTQNFVVALPILASRYGAGKAASALANTTKEFIAAKGSIKAKLRNYEEKDAYQQWHDMGLLDATNAHDLAGMAEAENWQYNEKYDKAMGMVSALFHKAEVFNRETTAMATYRLAREKGTNHTRAVKLAADTTWDAHFDYTNANRARYMQSPTMKVITQFKQYSQNMTYYLLRNFYLGFKGVTAEEKQVARKQLIGTLGTTAMLGGVSALPLGLVYTMANALNAVFGDEDEPWDAEIELKAYLADAVGEEFADLVIYGAGGAGVSPRISLDGLWIRDPYRDLQGQDLWSHYAQQVAGPVLGGVILGGIRGSEDIAKGQYWRGIERMVPKFVRDPLKAYRYSEEGALSNKGKTYKEADDFSVHQLLAQSMGFSDHELMKLYESRSAAENQRQTILKRRRELITAYWVAVRQRDHVLLATIRMKMSRFNRLNRRQSIKIKIVGN</sequence>
<evidence type="ECO:0000259" key="5">
    <source>
        <dbReference type="Pfam" id="PF18858"/>
    </source>
</evidence>
<dbReference type="NCBIfam" id="NF032893">
    <property type="entry name" value="tail-700"/>
    <property type="match status" value="1"/>
</dbReference>
<protein>
    <submittedName>
        <fullName evidence="6">PLxRFG domain-containing protein</fullName>
    </submittedName>
</protein>
<feature type="domain" description="Large polyvalent protein-associated" evidence="3">
    <location>
        <begin position="1248"/>
        <end position="1332"/>
    </location>
</feature>
<feature type="region of interest" description="Disordered" evidence="2">
    <location>
        <begin position="564"/>
        <end position="616"/>
    </location>
</feature>
<evidence type="ECO:0000256" key="2">
    <source>
        <dbReference type="SAM" id="MobiDB-lite"/>
    </source>
</evidence>
<feature type="compositionally biased region" description="Polar residues" evidence="2">
    <location>
        <begin position="1559"/>
        <end position="1569"/>
    </location>
</feature>
<feature type="compositionally biased region" description="Low complexity" evidence="2">
    <location>
        <begin position="381"/>
        <end position="392"/>
    </location>
</feature>
<dbReference type="InterPro" id="IPR041047">
    <property type="entry name" value="LPD1"/>
</dbReference>
<feature type="region of interest" description="Disordered" evidence="2">
    <location>
        <begin position="1549"/>
        <end position="1572"/>
    </location>
</feature>
<feature type="domain" description="Large polyvalent protein-associated" evidence="4">
    <location>
        <begin position="947"/>
        <end position="1094"/>
    </location>
</feature>
<keyword evidence="1" id="KW-0175">Coiled coil</keyword>
<dbReference type="InterPro" id="IPR041639">
    <property type="entry name" value="LPD39"/>
</dbReference>
<dbReference type="Pfam" id="PF18858">
    <property type="entry name" value="LPD39"/>
    <property type="match status" value="1"/>
</dbReference>
<dbReference type="Proteomes" id="UP001056255">
    <property type="component" value="Chromosome I"/>
</dbReference>
<evidence type="ECO:0000259" key="3">
    <source>
        <dbReference type="Pfam" id="PF18796"/>
    </source>
</evidence>
<dbReference type="Pfam" id="PF18799">
    <property type="entry name" value="LPD5"/>
    <property type="match status" value="1"/>
</dbReference>
<evidence type="ECO:0000313" key="7">
    <source>
        <dbReference type="Proteomes" id="UP001056255"/>
    </source>
</evidence>
<feature type="compositionally biased region" description="Basic and acidic residues" evidence="2">
    <location>
        <begin position="414"/>
        <end position="424"/>
    </location>
</feature>
<feature type="domain" description="Large polyvalent protein-associated" evidence="5">
    <location>
        <begin position="1627"/>
        <end position="1811"/>
    </location>
</feature>
<dbReference type="InterPro" id="IPR040651">
    <property type="entry name" value="LPD5"/>
</dbReference>
<dbReference type="Pfam" id="PF18796">
    <property type="entry name" value="LPD1"/>
    <property type="match status" value="1"/>
</dbReference>